<keyword evidence="8" id="KW-1185">Reference proteome</keyword>
<evidence type="ECO:0000256" key="2">
    <source>
        <dbReference type="ARBA" id="ARBA00022692"/>
    </source>
</evidence>
<keyword evidence="3 5" id="KW-1133">Transmembrane helix</keyword>
<feature type="transmembrane region" description="Helical" evidence="5">
    <location>
        <begin position="232"/>
        <end position="257"/>
    </location>
</feature>
<feature type="transmembrane region" description="Helical" evidence="5">
    <location>
        <begin position="263"/>
        <end position="282"/>
    </location>
</feature>
<comment type="subcellular location">
    <subcellularLocation>
        <location evidence="1">Membrane</location>
        <topology evidence="1">Multi-pass membrane protein</topology>
    </subcellularLocation>
</comment>
<evidence type="ECO:0000313" key="8">
    <source>
        <dbReference type="Proteomes" id="UP000440004"/>
    </source>
</evidence>
<feature type="transmembrane region" description="Helical" evidence="5">
    <location>
        <begin position="18"/>
        <end position="38"/>
    </location>
</feature>
<evidence type="ECO:0000256" key="5">
    <source>
        <dbReference type="SAM" id="Phobius"/>
    </source>
</evidence>
<dbReference type="InterPro" id="IPR013525">
    <property type="entry name" value="ABC2_TM"/>
</dbReference>
<organism evidence="7 8">
    <name type="scientific">Alkalibaculum sporogenes</name>
    <dbReference type="NCBI Taxonomy" id="2655001"/>
    <lineage>
        <taxon>Bacteria</taxon>
        <taxon>Bacillati</taxon>
        <taxon>Bacillota</taxon>
        <taxon>Clostridia</taxon>
        <taxon>Eubacteriales</taxon>
        <taxon>Eubacteriaceae</taxon>
        <taxon>Alkalibaculum</taxon>
    </lineage>
</organism>
<reference evidence="7 8" key="1">
    <citation type="submission" date="2019-10" db="EMBL/GenBank/DDBJ databases">
        <title>Alkalibaculum tamaniensis sp.nov., a new alkaliphilic acetogen, isolated on methoxylated aromatics from a mud volcano.</title>
        <authorList>
            <person name="Khomyakova M.A."/>
            <person name="Merkel A.Y."/>
            <person name="Bonch-Osmolovskaya E.A."/>
            <person name="Slobodkin A.I."/>
        </authorList>
    </citation>
    <scope>NUCLEOTIDE SEQUENCE [LARGE SCALE GENOMIC DNA]</scope>
    <source>
        <strain evidence="7 8">M08DMB</strain>
    </source>
</reference>
<comment type="caution">
    <text evidence="7">The sequence shown here is derived from an EMBL/GenBank/DDBJ whole genome shotgun (WGS) entry which is preliminary data.</text>
</comment>
<dbReference type="Pfam" id="PF12698">
    <property type="entry name" value="ABC2_membrane_3"/>
    <property type="match status" value="1"/>
</dbReference>
<dbReference type="AlphaFoldDB" id="A0A6A7K9F3"/>
<dbReference type="GO" id="GO:0016020">
    <property type="term" value="C:membrane"/>
    <property type="evidence" value="ECO:0007669"/>
    <property type="project" value="UniProtKB-SubCell"/>
</dbReference>
<name>A0A6A7K9F3_9FIRM</name>
<proteinExistence type="predicted"/>
<protein>
    <submittedName>
        <fullName evidence="7">ABC transporter permease subunit</fullName>
    </submittedName>
</protein>
<gene>
    <name evidence="7" type="ORF">GC105_09920</name>
</gene>
<dbReference type="PANTHER" id="PTHR43229:SF2">
    <property type="entry name" value="NODULATION PROTEIN J"/>
    <property type="match status" value="1"/>
</dbReference>
<feature type="transmembrane region" description="Helical" evidence="5">
    <location>
        <begin position="162"/>
        <end position="182"/>
    </location>
</feature>
<keyword evidence="4 5" id="KW-0472">Membrane</keyword>
<dbReference type="GO" id="GO:0140359">
    <property type="term" value="F:ABC-type transporter activity"/>
    <property type="evidence" value="ECO:0007669"/>
    <property type="project" value="InterPro"/>
</dbReference>
<dbReference type="EMBL" id="WHNX01000013">
    <property type="protein sequence ID" value="MPW26108.1"/>
    <property type="molecule type" value="Genomic_DNA"/>
</dbReference>
<keyword evidence="2 5" id="KW-0812">Transmembrane</keyword>
<evidence type="ECO:0000313" key="7">
    <source>
        <dbReference type="EMBL" id="MPW26108.1"/>
    </source>
</evidence>
<sequence>MKFAHNFIKDMKVSFKTFYIYIEILMALIFVAILLFVVPENFSSDINMYAHIDSSLQSNEIVEALESDNSSNIILLDSMDEIKYMLEEDRNSIGISISMVDQKILYNVILQGYESQKYRNIIEKSLIAEGIKDLPEYGSNTNIVTLASSSERLSDRLNMLPIFLLLNSAFTGLFIVATYIFMDKEEGTIRAFAVTPAKVWEYLLSKMGVMLVTGLLTGLITTLLVAGLKANYLHLIALLIATNLFGTSIGLFISSFYDSIMKAMGAILVTFMTLAFATTSYFMPSFNPIIIRILPSYPMAFAFREVFLENPDIAYIYSNVAGFTVLAALFFLWSNHRFKKTLTV</sequence>
<evidence type="ECO:0000256" key="3">
    <source>
        <dbReference type="ARBA" id="ARBA00022989"/>
    </source>
</evidence>
<feature type="transmembrane region" description="Helical" evidence="5">
    <location>
        <begin position="313"/>
        <end position="333"/>
    </location>
</feature>
<dbReference type="InterPro" id="IPR051784">
    <property type="entry name" value="Nod_factor_ABC_transporter"/>
</dbReference>
<evidence type="ECO:0000259" key="6">
    <source>
        <dbReference type="Pfam" id="PF12698"/>
    </source>
</evidence>
<evidence type="ECO:0000256" key="1">
    <source>
        <dbReference type="ARBA" id="ARBA00004141"/>
    </source>
</evidence>
<dbReference type="RefSeq" id="WP_152804271.1">
    <property type="nucleotide sequence ID" value="NZ_WHNX01000013.1"/>
</dbReference>
<evidence type="ECO:0000256" key="4">
    <source>
        <dbReference type="ARBA" id="ARBA00023136"/>
    </source>
</evidence>
<dbReference type="PANTHER" id="PTHR43229">
    <property type="entry name" value="NODULATION PROTEIN J"/>
    <property type="match status" value="1"/>
</dbReference>
<feature type="domain" description="ABC-2 type transporter transmembrane" evidence="6">
    <location>
        <begin position="20"/>
        <end position="332"/>
    </location>
</feature>
<feature type="transmembrane region" description="Helical" evidence="5">
    <location>
        <begin position="202"/>
        <end position="225"/>
    </location>
</feature>
<accession>A0A6A7K9F3</accession>
<dbReference type="Proteomes" id="UP000440004">
    <property type="component" value="Unassembled WGS sequence"/>
</dbReference>